<evidence type="ECO:0000313" key="4">
    <source>
        <dbReference type="Proteomes" id="UP001144352"/>
    </source>
</evidence>
<reference evidence="3" key="1">
    <citation type="submission" date="2022-12" db="EMBL/GenBank/DDBJ databases">
        <title>Reference genome sequencing for broad-spectrum identification of bacterial and archaeal isolates by mass spectrometry.</title>
        <authorList>
            <person name="Sekiguchi Y."/>
            <person name="Tourlousse D.M."/>
        </authorList>
    </citation>
    <scope>NUCLEOTIDE SEQUENCE</scope>
    <source>
        <strain evidence="3">H2</strain>
    </source>
</reference>
<keyword evidence="2" id="KW-0732">Signal</keyword>
<dbReference type="Proteomes" id="UP001144352">
    <property type="component" value="Unassembled WGS sequence"/>
</dbReference>
<comment type="caution">
    <text evidence="3">The sequence shown here is derived from an EMBL/GenBank/DDBJ whole genome shotgun (WGS) entry which is preliminary data.</text>
</comment>
<feature type="compositionally biased region" description="Basic and acidic residues" evidence="1">
    <location>
        <begin position="48"/>
        <end position="60"/>
    </location>
</feature>
<evidence type="ECO:0000256" key="2">
    <source>
        <dbReference type="SAM" id="SignalP"/>
    </source>
</evidence>
<gene>
    <name evidence="3" type="ORF">GHYDROH2_36210</name>
</gene>
<organism evidence="3 4">
    <name type="scientific">Geobacter hydrogenophilus</name>
    <dbReference type="NCBI Taxonomy" id="40983"/>
    <lineage>
        <taxon>Bacteria</taxon>
        <taxon>Pseudomonadati</taxon>
        <taxon>Thermodesulfobacteriota</taxon>
        <taxon>Desulfuromonadia</taxon>
        <taxon>Geobacterales</taxon>
        <taxon>Geobacteraceae</taxon>
        <taxon>Geobacter</taxon>
    </lineage>
</organism>
<proteinExistence type="predicted"/>
<feature type="chain" id="PRO_5040823197" evidence="2">
    <location>
        <begin position="24"/>
        <end position="73"/>
    </location>
</feature>
<sequence length="73" mass="7659">MKRLSVLAVGVFMAISLAAAANAAPTGVPGKATPQKGVKNARKAMQGKIERDKKVNEARKRGQAMKRQAQGGN</sequence>
<name>A0A9W6G492_9BACT</name>
<protein>
    <submittedName>
        <fullName evidence="3">Uncharacterized protein</fullName>
    </submittedName>
</protein>
<evidence type="ECO:0000313" key="3">
    <source>
        <dbReference type="EMBL" id="GLI40120.1"/>
    </source>
</evidence>
<evidence type="ECO:0000256" key="1">
    <source>
        <dbReference type="SAM" id="MobiDB-lite"/>
    </source>
</evidence>
<feature type="signal peptide" evidence="2">
    <location>
        <begin position="1"/>
        <end position="23"/>
    </location>
</feature>
<keyword evidence="4" id="KW-1185">Reference proteome</keyword>
<dbReference type="RefSeq" id="WP_214184933.1">
    <property type="nucleotide sequence ID" value="NZ_JAHCZI010000001.1"/>
</dbReference>
<accession>A0A9W6G492</accession>
<feature type="region of interest" description="Disordered" evidence="1">
    <location>
        <begin position="23"/>
        <end position="73"/>
    </location>
</feature>
<dbReference type="EMBL" id="BSDS01000002">
    <property type="protein sequence ID" value="GLI40120.1"/>
    <property type="molecule type" value="Genomic_DNA"/>
</dbReference>
<dbReference type="AlphaFoldDB" id="A0A9W6G492"/>